<dbReference type="InterPro" id="IPR001279">
    <property type="entry name" value="Metallo-B-lactamas"/>
</dbReference>
<evidence type="ECO:0000259" key="1">
    <source>
        <dbReference type="Pfam" id="PF12706"/>
    </source>
</evidence>
<reference evidence="2 3" key="1">
    <citation type="submission" date="2018-11" db="EMBL/GenBank/DDBJ databases">
        <title>Chryseotalea sanarue gen. nov., sp., nov., a member of the family Cytophagaceae, isolated from a brackish lake in Hamamatsu Japan.</title>
        <authorList>
            <person name="Maejima Y."/>
            <person name="Iino T."/>
            <person name="Muraguchi Y."/>
            <person name="Fukuda K."/>
            <person name="Ohkuma M."/>
            <person name="Moriuchi R."/>
            <person name="Dohra H."/>
            <person name="Kimbara K."/>
            <person name="Shintani M."/>
        </authorList>
    </citation>
    <scope>NUCLEOTIDE SEQUENCE [LARGE SCALE GENOMIC DNA]</scope>
    <source>
        <strain evidence="2 3">Ys</strain>
    </source>
</reference>
<proteinExistence type="predicted"/>
<protein>
    <submittedName>
        <fullName evidence="2">MBL fold metallo-hydrolase</fullName>
    </submittedName>
</protein>
<dbReference type="EMBL" id="BHXQ01000002">
    <property type="protein sequence ID" value="GCC50827.1"/>
    <property type="molecule type" value="Genomic_DNA"/>
</dbReference>
<dbReference type="InterPro" id="IPR036866">
    <property type="entry name" value="RibonucZ/Hydroxyglut_hydro"/>
</dbReference>
<dbReference type="Gene3D" id="3.60.15.10">
    <property type="entry name" value="Ribonuclease Z/Hydroxyacylglutathione hydrolase-like"/>
    <property type="match status" value="1"/>
</dbReference>
<dbReference type="SUPFAM" id="SSF56281">
    <property type="entry name" value="Metallo-hydrolase/oxidoreductase"/>
    <property type="match status" value="1"/>
</dbReference>
<dbReference type="InterPro" id="IPR024884">
    <property type="entry name" value="NAPE-PLD"/>
</dbReference>
<dbReference type="GO" id="GO:0070290">
    <property type="term" value="F:N-acylphosphatidylethanolamine-specific phospholipase D activity"/>
    <property type="evidence" value="ECO:0007669"/>
    <property type="project" value="InterPro"/>
</dbReference>
<dbReference type="PANTHER" id="PTHR15032:SF4">
    <property type="entry name" value="N-ACYL-PHOSPHATIDYLETHANOLAMINE-HYDROLYZING PHOSPHOLIPASE D"/>
    <property type="match status" value="1"/>
</dbReference>
<comment type="caution">
    <text evidence="2">The sequence shown here is derived from an EMBL/GenBank/DDBJ whole genome shotgun (WGS) entry which is preliminary data.</text>
</comment>
<gene>
    <name evidence="2" type="ORF">SanaruYs_10450</name>
</gene>
<accession>A0A401U7H2</accession>
<dbReference type="OrthoDB" id="9805728at2"/>
<dbReference type="Pfam" id="PF12706">
    <property type="entry name" value="Lactamase_B_2"/>
    <property type="match status" value="1"/>
</dbReference>
<evidence type="ECO:0000313" key="2">
    <source>
        <dbReference type="EMBL" id="GCC50827.1"/>
    </source>
</evidence>
<dbReference type="PANTHER" id="PTHR15032">
    <property type="entry name" value="N-ACYL-PHOSPHATIDYLETHANOLAMINE-HYDROLYZING PHOSPHOLIPASE D"/>
    <property type="match status" value="1"/>
</dbReference>
<organism evidence="2 3">
    <name type="scientific">Chryseotalea sanaruensis</name>
    <dbReference type="NCBI Taxonomy" id="2482724"/>
    <lineage>
        <taxon>Bacteria</taxon>
        <taxon>Pseudomonadati</taxon>
        <taxon>Bacteroidota</taxon>
        <taxon>Cytophagia</taxon>
        <taxon>Cytophagales</taxon>
        <taxon>Chryseotaleaceae</taxon>
        <taxon>Chryseotalea</taxon>
    </lineage>
</organism>
<dbReference type="AlphaFoldDB" id="A0A401U7H2"/>
<keyword evidence="2" id="KW-0378">Hydrolase</keyword>
<feature type="domain" description="Metallo-beta-lactamase" evidence="1">
    <location>
        <begin position="116"/>
        <end position="310"/>
    </location>
</feature>
<dbReference type="Proteomes" id="UP000288227">
    <property type="component" value="Unassembled WGS sequence"/>
</dbReference>
<dbReference type="PIRSF" id="PIRSF038896">
    <property type="entry name" value="NAPE-PLD"/>
    <property type="match status" value="1"/>
</dbReference>
<name>A0A401U7H2_9BACT</name>
<keyword evidence="3" id="KW-1185">Reference proteome</keyword>
<dbReference type="GO" id="GO:0005737">
    <property type="term" value="C:cytoplasm"/>
    <property type="evidence" value="ECO:0007669"/>
    <property type="project" value="TreeGrafter"/>
</dbReference>
<dbReference type="GO" id="GO:0008270">
    <property type="term" value="F:zinc ion binding"/>
    <property type="evidence" value="ECO:0007669"/>
    <property type="project" value="InterPro"/>
</dbReference>
<evidence type="ECO:0000313" key="3">
    <source>
        <dbReference type="Proteomes" id="UP000288227"/>
    </source>
</evidence>
<sequence length="366" mass="41109">MIVTAVVIAILAVSLMLFMQLPVFGKHTTGEDLARIEKSTNYKDGSFQNVQPTEVMLKEVSTLRVMREMLNKPSTVEPSKPLPTVKTDLKNLASDKLTIVWFGHSSYLIKYKDFTVLVDPVMSGYASPIGIFGKAFEGTDVFSVDDLPLIDLLVITHDHYDHLDYATLIKLHTSVKNIITPLGVDAHLKHWGVPAEKIKSLDWWETHKLNDSTIITSTPSRHFSGRGFTRGKTLWSSFVLNLQGHNIFIGGDSGYDNQFKKIGDLYGPFEIAMLETGQYGKNWPFIHMMPEEVANAAQDLQANVLLPVHWAKFALSNHAWTEPIERLIASGEGKVVMTTPKIGEPVRLGDTLPVEKWWREVDVLIR</sequence>